<evidence type="ECO:0008006" key="2">
    <source>
        <dbReference type="Google" id="ProtNLM"/>
    </source>
</evidence>
<protein>
    <recommendedName>
        <fullName evidence="2">DUF3500 domain-containing protein</fullName>
    </recommendedName>
</protein>
<sequence>MARYWEEHKMNNHSIRVWGPVPTLIIGASLLVSLPASAGAVSQRCATAAQAFVESLSVEQRPSVAVPFDTDARLEWAFRPGSDIRKEGLSLRDMSDEQRVAAHRLIACALSSQGYQKVAAIMHLDDIVMANFHETVFASLPGPFEMGKEFYWLALFGDPRGEAPWGWQLEGHHLVLNFTVVGDNIAVTPAFLGADPAEVQRGLLAGWRVMGQEMDLGFALLASMTDKQLETVILSNDIPQSLFTGTAGKGKVLSEYEGLPAAELDEEQQQLLWDLIAEYVNNADAKLAAKQMNRIRADGMDKIYFAWMGPQSPGSPAYYRIHGPSLLIEYDHGQDLRSRKRKSDPNHI</sequence>
<feature type="non-terminal residue" evidence="1">
    <location>
        <position position="348"/>
    </location>
</feature>
<reference evidence="1" key="1">
    <citation type="submission" date="2018-05" db="EMBL/GenBank/DDBJ databases">
        <authorList>
            <person name="Lanie J.A."/>
            <person name="Ng W.-L."/>
            <person name="Kazmierczak K.M."/>
            <person name="Andrzejewski T.M."/>
            <person name="Davidsen T.M."/>
            <person name="Wayne K.J."/>
            <person name="Tettelin H."/>
            <person name="Glass J.I."/>
            <person name="Rusch D."/>
            <person name="Podicherti R."/>
            <person name="Tsui H.-C.T."/>
            <person name="Winkler M.E."/>
        </authorList>
    </citation>
    <scope>NUCLEOTIDE SEQUENCE</scope>
</reference>
<organism evidence="1">
    <name type="scientific">marine metagenome</name>
    <dbReference type="NCBI Taxonomy" id="408172"/>
    <lineage>
        <taxon>unclassified sequences</taxon>
        <taxon>metagenomes</taxon>
        <taxon>ecological metagenomes</taxon>
    </lineage>
</organism>
<gene>
    <name evidence="1" type="ORF">METZ01_LOCUS110706</name>
</gene>
<dbReference type="AlphaFoldDB" id="A0A381WZU0"/>
<dbReference type="EMBL" id="UINC01013380">
    <property type="protein sequence ID" value="SVA57852.1"/>
    <property type="molecule type" value="Genomic_DNA"/>
</dbReference>
<proteinExistence type="predicted"/>
<dbReference type="PANTHER" id="PTHR37489">
    <property type="entry name" value="DUF3500 DOMAIN-CONTAINING PROTEIN"/>
    <property type="match status" value="1"/>
</dbReference>
<evidence type="ECO:0000313" key="1">
    <source>
        <dbReference type="EMBL" id="SVA57852.1"/>
    </source>
</evidence>
<dbReference type="Pfam" id="PF12006">
    <property type="entry name" value="DUF3500"/>
    <property type="match status" value="1"/>
</dbReference>
<dbReference type="InterPro" id="IPR021889">
    <property type="entry name" value="DUF3500"/>
</dbReference>
<accession>A0A381WZU0</accession>
<dbReference type="PANTHER" id="PTHR37489:SF1">
    <property type="entry name" value="DUF3500 DOMAIN-CONTAINING PROTEIN"/>
    <property type="match status" value="1"/>
</dbReference>
<name>A0A381WZU0_9ZZZZ</name>